<dbReference type="STRING" id="1169540.A0A0G4FDU3"/>
<proteinExistence type="predicted"/>
<dbReference type="GO" id="GO:0005930">
    <property type="term" value="C:axoneme"/>
    <property type="evidence" value="ECO:0007669"/>
    <property type="project" value="TreeGrafter"/>
</dbReference>
<dbReference type="PROSITE" id="PS50082">
    <property type="entry name" value="WD_REPEATS_2"/>
    <property type="match status" value="1"/>
</dbReference>
<organism evidence="13 14">
    <name type="scientific">Vitrella brassicaformis (strain CCMP3155)</name>
    <dbReference type="NCBI Taxonomy" id="1169540"/>
    <lineage>
        <taxon>Eukaryota</taxon>
        <taxon>Sar</taxon>
        <taxon>Alveolata</taxon>
        <taxon>Colpodellida</taxon>
        <taxon>Vitrellaceae</taxon>
        <taxon>Vitrella</taxon>
    </lineage>
</organism>
<feature type="domain" description="IFT140 first beta-propeller" evidence="9">
    <location>
        <begin position="189"/>
        <end position="401"/>
    </location>
</feature>
<evidence type="ECO:0000256" key="5">
    <source>
        <dbReference type="ARBA" id="ARBA00023069"/>
    </source>
</evidence>
<feature type="domain" description="IF140 C-terminal TPR" evidence="11">
    <location>
        <begin position="1289"/>
        <end position="1419"/>
    </location>
</feature>
<evidence type="ECO:0000259" key="11">
    <source>
        <dbReference type="Pfam" id="PF24760"/>
    </source>
</evidence>
<dbReference type="InterPro" id="IPR056168">
    <property type="entry name" value="TPR_IF140/IFT172/WDR19"/>
</dbReference>
<dbReference type="SUPFAM" id="SSF48452">
    <property type="entry name" value="TPR-like"/>
    <property type="match status" value="2"/>
</dbReference>
<evidence type="ECO:0000256" key="6">
    <source>
        <dbReference type="ARBA" id="ARBA00023273"/>
    </source>
</evidence>
<dbReference type="Gene3D" id="1.25.40.10">
    <property type="entry name" value="Tetratricopeptide repeat domain"/>
    <property type="match status" value="1"/>
</dbReference>
<keyword evidence="6" id="KW-0966">Cell projection</keyword>
<dbReference type="Gene3D" id="1.25.40.470">
    <property type="match status" value="2"/>
</dbReference>
<feature type="compositionally biased region" description="Basic and acidic residues" evidence="8">
    <location>
        <begin position="1457"/>
        <end position="1468"/>
    </location>
</feature>
<dbReference type="Pfam" id="PF23385">
    <property type="entry name" value="Beta-prop_IFT140_2nd"/>
    <property type="match status" value="1"/>
</dbReference>
<evidence type="ECO:0000256" key="1">
    <source>
        <dbReference type="ARBA" id="ARBA00004138"/>
    </source>
</evidence>
<feature type="region of interest" description="Disordered" evidence="8">
    <location>
        <begin position="1446"/>
        <end position="1477"/>
    </location>
</feature>
<dbReference type="InterPro" id="IPR056154">
    <property type="entry name" value="Beta-prop_IFT140_1st"/>
</dbReference>
<evidence type="ECO:0000313" key="13">
    <source>
        <dbReference type="EMBL" id="CEM11034.1"/>
    </source>
</evidence>
<dbReference type="VEuPathDB" id="CryptoDB:Vbra_8998"/>
<keyword evidence="14" id="KW-1185">Reference proteome</keyword>
<accession>A0A0G4FDU3</accession>
<keyword evidence="3" id="KW-0677">Repeat</keyword>
<dbReference type="Proteomes" id="UP000041254">
    <property type="component" value="Unassembled WGS sequence"/>
</dbReference>
<dbReference type="SUPFAM" id="SSF50978">
    <property type="entry name" value="WD40 repeat-like"/>
    <property type="match status" value="2"/>
</dbReference>
<gene>
    <name evidence="13" type="ORF">Vbra_8998</name>
</gene>
<evidence type="ECO:0000256" key="3">
    <source>
        <dbReference type="ARBA" id="ARBA00022737"/>
    </source>
</evidence>
<name>A0A0G4FDU3_VITBC</name>
<evidence type="ECO:0000259" key="12">
    <source>
        <dbReference type="Pfam" id="PF24762"/>
    </source>
</evidence>
<evidence type="ECO:0000313" key="14">
    <source>
        <dbReference type="Proteomes" id="UP000041254"/>
    </source>
</evidence>
<dbReference type="EMBL" id="CDMY01000408">
    <property type="protein sequence ID" value="CEM11034.1"/>
    <property type="molecule type" value="Genomic_DNA"/>
</dbReference>
<dbReference type="Pfam" id="PF23383">
    <property type="entry name" value="Beta-prop_IFT140_1st"/>
    <property type="match status" value="2"/>
</dbReference>
<evidence type="ECO:0000259" key="10">
    <source>
        <dbReference type="Pfam" id="PF23385"/>
    </source>
</evidence>
<dbReference type="InterPro" id="IPR011990">
    <property type="entry name" value="TPR-like_helical_dom_sf"/>
</dbReference>
<feature type="domain" description="IFT140 first beta-propeller" evidence="9">
    <location>
        <begin position="4"/>
        <end position="183"/>
    </location>
</feature>
<sequence length="1477" mass="162436">MSTYFDFRVPTSAPIVTACWSRAPDLPPLLAVACTDHSLAIYREEGDPLISGGGSSNAPVALTRPSADCTALAWQPSSRKHRPSIGQVGGHLLVGGWRDGCLVFWTDMGGEGGWREEREAHKDEICCIAFNPAGTRLVTTDTTGLVYVWKIDGRCHSSPVCHYRRSGAQTHVVFRTHTHTGDIHPTPPFFFGGEGGVLYHADDTNACAERYKVGHPLAVLEYLHDDDRVVIVTRSVLLIQFNLNHEGAVVNETKTKLSCGPNPETITGVWASGSGGCGGGTGVLATVSQESLVRFWNLVDDENFLLPLHGETGTRLPGDKACCIAYNPRKRVVAVGTKDGRVVQWRCGLSSLHHRLSTSDEQWAALPTMHLHLPQLAGIQWGPGEHLLLAYNKDACTVLAETPLTASAKPPLLAVQVGPMKVLLDRMVTPLHPTFAASPSDGPPAHTPMCVSPPFRIKGVVVGPPLVLVWNNSQIHVYEVDERSLEFESAGSFKYPKVRTVAMHVSKDDRQIYVASGLKIDILSVKGAVRKSLTFSGEMEGAPRLLDTHGGYLAACTDKNVLRIWNLARAEPKPMGVPRRFEESAGGSSVPLGHVRSVRVNCSGTRLSLLVDQGVTAEGDVRIADPRLFIYDAESDRFLRYSVGHQWAPVSHMWDATDPRFMACEMAPQRSLDDDSDGLADSQVGETVTLSADDANADSPPPLTGPHLLTLFVTPDGRIVRQDCVACQEDESGDVCLMPVALAAPFVYLLPMTGAGGSDTDTTRILRRTLRDLAGLEHVDAKTAKALMDFSYHLAAGNTDEAYRSVQGVESRTVWLSMAKMCVKTQRLDVAAKCLAELGHATAAAALRECEEPEVDARLAVVALHLGLVDEASRLYEQCGRYDLLNQLHQTCAQFDKALQVASDKDRIHLRSTHYAAAQYHESTGQTQDAISDYEAAQVHAWEVPRMLQAAGKVEELTAYVDQAEDKRLYKWLASYYESCGDLDGSMRYYRKADDWVALVRLHCLNQNVKSAVQICNDTNDAAACYHLAKHLELEGRPKDAIHWYSKTGRVRQAIRVAQDAGLESDLMGMALSSTTTEMSAAARYYLLRGQASKAVVLYSKAGQVRKAVDICLEHHLVDGLRRIADELSKEADPQLLTRCAEFLIANEQPDKAVGLLSATKQYERAIELCEAHDVPLSEDLVEKMTPDKNQLSADVRSDLLGRLGKVCKRQGLFQLACKKFTQAGDKVKAMKSLLKAGDTQKIVFFAGTARQAEVYILAANYLQGLEWQSDPEVTRNIISFYTKAKAFDKLSQFYDSCSQVEVDEYRDYDKAAGLLKEALKAFLRSLGIDKDTHMPPGIEHDTRVVALQRRIQLVDKFASARRMMKSDPQEMIKVCRALLGQTDLETAIRAGDVYAQLIEYYASVRKFDDAFELIEKMRGAKIALGPYVDRSLLEDVYRGVGQPLADLPEADEGIDEDIHPQQEHGGDDYDDADEDD</sequence>
<keyword evidence="2 7" id="KW-0853">WD repeat</keyword>
<dbReference type="GO" id="GO:0030991">
    <property type="term" value="C:intraciliary transport particle A"/>
    <property type="evidence" value="ECO:0007669"/>
    <property type="project" value="TreeGrafter"/>
</dbReference>
<dbReference type="InterPro" id="IPR056156">
    <property type="entry name" value="TPR_IF140_C"/>
</dbReference>
<dbReference type="InParanoid" id="A0A0G4FDU3"/>
<evidence type="ECO:0000259" key="9">
    <source>
        <dbReference type="Pfam" id="PF23383"/>
    </source>
</evidence>
<feature type="domain" description="IFT140 second beta-propeller" evidence="10">
    <location>
        <begin position="455"/>
        <end position="638"/>
    </location>
</feature>
<keyword evidence="5" id="KW-0969">Cilium</keyword>
<keyword evidence="4" id="KW-0802">TPR repeat</keyword>
<dbReference type="Pfam" id="PF24762">
    <property type="entry name" value="TPR_IF140-IFT172"/>
    <property type="match status" value="1"/>
</dbReference>
<dbReference type="InterPro" id="IPR001680">
    <property type="entry name" value="WD40_rpt"/>
</dbReference>
<dbReference type="Gene3D" id="2.130.10.10">
    <property type="entry name" value="YVTN repeat-like/Quinoprotein amine dehydrogenase"/>
    <property type="match status" value="2"/>
</dbReference>
<dbReference type="OrthoDB" id="10258787at2759"/>
<evidence type="ECO:0000256" key="4">
    <source>
        <dbReference type="ARBA" id="ARBA00022803"/>
    </source>
</evidence>
<comment type="subcellular location">
    <subcellularLocation>
        <location evidence="1">Cell projection</location>
        <location evidence="1">Cilium</location>
    </subcellularLocation>
</comment>
<dbReference type="InterPro" id="IPR015943">
    <property type="entry name" value="WD40/YVTN_repeat-like_dom_sf"/>
</dbReference>
<dbReference type="SMART" id="SM00320">
    <property type="entry name" value="WD40"/>
    <property type="match status" value="5"/>
</dbReference>
<dbReference type="Pfam" id="PF24760">
    <property type="entry name" value="TPR_IF140_C"/>
    <property type="match status" value="1"/>
</dbReference>
<dbReference type="PROSITE" id="PS50294">
    <property type="entry name" value="WD_REPEATS_REGION"/>
    <property type="match status" value="1"/>
</dbReference>
<dbReference type="OMA" id="FYKFHTI"/>
<feature type="domain" description="IF140/IFT172/WDR19 TPR" evidence="12">
    <location>
        <begin position="797"/>
        <end position="1281"/>
    </location>
</feature>
<dbReference type="GO" id="GO:0035721">
    <property type="term" value="P:intraciliary retrograde transport"/>
    <property type="evidence" value="ECO:0007669"/>
    <property type="project" value="TreeGrafter"/>
</dbReference>
<dbReference type="InterPro" id="IPR056155">
    <property type="entry name" value="Beta-prop_IFT140_2nd"/>
</dbReference>
<reference evidence="13 14" key="1">
    <citation type="submission" date="2014-11" db="EMBL/GenBank/DDBJ databases">
        <authorList>
            <person name="Zhu J."/>
            <person name="Qi W."/>
            <person name="Song R."/>
        </authorList>
    </citation>
    <scope>NUCLEOTIDE SEQUENCE [LARGE SCALE GENOMIC DNA]</scope>
</reference>
<feature type="repeat" description="WD" evidence="7">
    <location>
        <begin position="118"/>
        <end position="152"/>
    </location>
</feature>
<evidence type="ECO:0000256" key="2">
    <source>
        <dbReference type="ARBA" id="ARBA00022574"/>
    </source>
</evidence>
<dbReference type="PANTHER" id="PTHR15722:SF7">
    <property type="entry name" value="INTRAFLAGELLAR TRANSPORT PROTEIN 140 HOMOLOG"/>
    <property type="match status" value="1"/>
</dbReference>
<dbReference type="GO" id="GO:0036064">
    <property type="term" value="C:ciliary basal body"/>
    <property type="evidence" value="ECO:0007669"/>
    <property type="project" value="TreeGrafter"/>
</dbReference>
<protein>
    <submittedName>
        <fullName evidence="13">Uncharacterized protein</fullName>
    </submittedName>
</protein>
<evidence type="ECO:0000256" key="7">
    <source>
        <dbReference type="PROSITE-ProRule" id="PRU00221"/>
    </source>
</evidence>
<evidence type="ECO:0000256" key="8">
    <source>
        <dbReference type="SAM" id="MobiDB-lite"/>
    </source>
</evidence>
<dbReference type="PANTHER" id="PTHR15722">
    <property type="entry name" value="IFT140/172-RELATED"/>
    <property type="match status" value="1"/>
</dbReference>
<dbReference type="InterPro" id="IPR036322">
    <property type="entry name" value="WD40_repeat_dom_sf"/>
</dbReference>